<name>A0A1L7XN41_9HELO</name>
<dbReference type="OrthoDB" id="5125733at2759"/>
<dbReference type="Proteomes" id="UP000184330">
    <property type="component" value="Unassembled WGS sequence"/>
</dbReference>
<dbReference type="PANTHER" id="PTHR33112">
    <property type="entry name" value="DOMAIN PROTEIN, PUTATIVE-RELATED"/>
    <property type="match status" value="1"/>
</dbReference>
<dbReference type="PANTHER" id="PTHR33112:SF9">
    <property type="entry name" value="HETEROKARYON INCOMPATIBILITY DOMAIN-CONTAINING PROTEIN"/>
    <property type="match status" value="1"/>
</dbReference>
<dbReference type="STRING" id="576137.A0A1L7XN41"/>
<evidence type="ECO:0000313" key="2">
    <source>
        <dbReference type="EMBL" id="CZR66357.1"/>
    </source>
</evidence>
<keyword evidence="3" id="KW-1185">Reference proteome</keyword>
<evidence type="ECO:0000313" key="3">
    <source>
        <dbReference type="Proteomes" id="UP000184330"/>
    </source>
</evidence>
<evidence type="ECO:0000259" key="1">
    <source>
        <dbReference type="Pfam" id="PF06985"/>
    </source>
</evidence>
<sequence>MITTSTLAESHTPLNGAKEICLLQPGSDDFEPSQVEVCRICRNLDESSRFPFRKDDIRPDGLRVLRSLDDLKASCKTDCRFCSILLSIVEYFSDDLSGSTSFGIRLWGGHTELSLYNPRLDIEIYSPRGASVAWQHLPILGDIEPCPASDKSFAFVEDLLNNCNENHVLCKRASPFLPKRVLDVDHSPSVIKLVETKPNSTDPYVALSYCWGPNPNFTTTLSSLDERMSGIELSSLPKALRDAVTWTRRLGIRYIWIDALCIIQDSATDWEVESMKMASIYEQAYVTVCAASSPACSEPFLFEREKSCLTIECLDDSGQPTIVNARKLPRTGLHDWSGSIPDVWDMRSWTMQEKILSTRLVSYSGEEIQWICKTVDACECKRGVPSNSTYLKSIFQLDGPRDAYLFWHGQAVEYTRRQLTCAPDKLPAISGIASVLHPVTGSKYLAGLWVDNLVNDLCWERVDVGEVEKRRPSWVIPSSYRAPSFSWASVDGAVFYNEDCLSQDWTGHAAVLDTSIKLSGNNKFGQVEYASIRMRGPFSSATLSSRHDVPDNSFPYYDLFDPDGEKHEFLADVLLQLSTCEGGVSSIGRATSKLDHLLEKAPVRVLSLGHIWYEDEKETWYVQYCLVVGQSSTEPTSYERLGLISFYHEDYWDWKAYLGEAGYEDIKLV</sequence>
<dbReference type="Pfam" id="PF06985">
    <property type="entry name" value="HET"/>
    <property type="match status" value="1"/>
</dbReference>
<accession>A0A1L7XN41</accession>
<proteinExistence type="predicted"/>
<dbReference type="AlphaFoldDB" id="A0A1L7XN41"/>
<gene>
    <name evidence="2" type="ORF">PAC_16258</name>
</gene>
<dbReference type="EMBL" id="FJOG01000036">
    <property type="protein sequence ID" value="CZR66357.1"/>
    <property type="molecule type" value="Genomic_DNA"/>
</dbReference>
<protein>
    <recommendedName>
        <fullName evidence="1">Heterokaryon incompatibility domain-containing protein</fullName>
    </recommendedName>
</protein>
<organism evidence="2 3">
    <name type="scientific">Phialocephala subalpina</name>
    <dbReference type="NCBI Taxonomy" id="576137"/>
    <lineage>
        <taxon>Eukaryota</taxon>
        <taxon>Fungi</taxon>
        <taxon>Dikarya</taxon>
        <taxon>Ascomycota</taxon>
        <taxon>Pezizomycotina</taxon>
        <taxon>Leotiomycetes</taxon>
        <taxon>Helotiales</taxon>
        <taxon>Mollisiaceae</taxon>
        <taxon>Phialocephala</taxon>
        <taxon>Phialocephala fortinii species complex</taxon>
    </lineage>
</organism>
<dbReference type="InterPro" id="IPR010730">
    <property type="entry name" value="HET"/>
</dbReference>
<feature type="domain" description="Heterokaryon incompatibility" evidence="1">
    <location>
        <begin position="204"/>
        <end position="353"/>
    </location>
</feature>
<reference evidence="2 3" key="1">
    <citation type="submission" date="2016-03" db="EMBL/GenBank/DDBJ databases">
        <authorList>
            <person name="Ploux O."/>
        </authorList>
    </citation>
    <scope>NUCLEOTIDE SEQUENCE [LARGE SCALE GENOMIC DNA]</scope>
    <source>
        <strain evidence="2 3">UAMH 11012</strain>
    </source>
</reference>